<protein>
    <submittedName>
        <fullName evidence="3">Hydrolase of the HAD superfamily</fullName>
    </submittedName>
</protein>
<dbReference type="InterPro" id="IPR023214">
    <property type="entry name" value="HAD_sf"/>
</dbReference>
<dbReference type="InterPro" id="IPR036412">
    <property type="entry name" value="HAD-like_sf"/>
</dbReference>
<keyword evidence="4" id="KW-1185">Reference proteome</keyword>
<dbReference type="InterPro" id="IPR051400">
    <property type="entry name" value="HAD-like_hydrolase"/>
</dbReference>
<dbReference type="Proteomes" id="UP001230005">
    <property type="component" value="Unassembled WGS sequence"/>
</dbReference>
<proteinExistence type="predicted"/>
<dbReference type="SUPFAM" id="SSF56784">
    <property type="entry name" value="HAD-like"/>
    <property type="match status" value="1"/>
</dbReference>
<keyword evidence="2" id="KW-0460">Magnesium</keyword>
<organism evidence="3 4">
    <name type="scientific">Evansella vedderi</name>
    <dbReference type="NCBI Taxonomy" id="38282"/>
    <lineage>
        <taxon>Bacteria</taxon>
        <taxon>Bacillati</taxon>
        <taxon>Bacillota</taxon>
        <taxon>Bacilli</taxon>
        <taxon>Bacillales</taxon>
        <taxon>Bacillaceae</taxon>
        <taxon>Evansella</taxon>
    </lineage>
</organism>
<dbReference type="PANTHER" id="PTHR46470">
    <property type="entry name" value="N-ACYLNEURAMINATE-9-PHOSPHATASE"/>
    <property type="match status" value="1"/>
</dbReference>
<keyword evidence="1 3" id="KW-0378">Hydrolase</keyword>
<evidence type="ECO:0000313" key="3">
    <source>
        <dbReference type="EMBL" id="MDQ0256543.1"/>
    </source>
</evidence>
<dbReference type="EMBL" id="JAUSUG010000017">
    <property type="protein sequence ID" value="MDQ0256543.1"/>
    <property type="molecule type" value="Genomic_DNA"/>
</dbReference>
<dbReference type="Pfam" id="PF00702">
    <property type="entry name" value="Hydrolase"/>
    <property type="match status" value="1"/>
</dbReference>
<comment type="caution">
    <text evidence="3">The sequence shown here is derived from an EMBL/GenBank/DDBJ whole genome shotgun (WGS) entry which is preliminary data.</text>
</comment>
<evidence type="ECO:0000256" key="1">
    <source>
        <dbReference type="ARBA" id="ARBA00022801"/>
    </source>
</evidence>
<dbReference type="Gene3D" id="3.40.50.1000">
    <property type="entry name" value="HAD superfamily/HAD-like"/>
    <property type="match status" value="1"/>
</dbReference>
<gene>
    <name evidence="3" type="ORF">J2S74_003963</name>
</gene>
<evidence type="ECO:0000256" key="2">
    <source>
        <dbReference type="ARBA" id="ARBA00022842"/>
    </source>
</evidence>
<evidence type="ECO:0000313" key="4">
    <source>
        <dbReference type="Proteomes" id="UP001230005"/>
    </source>
</evidence>
<accession>A0ABT9ZZ84</accession>
<reference evidence="3 4" key="1">
    <citation type="submission" date="2023-07" db="EMBL/GenBank/DDBJ databases">
        <title>Genomic Encyclopedia of Type Strains, Phase IV (KMG-IV): sequencing the most valuable type-strain genomes for metagenomic binning, comparative biology and taxonomic classification.</title>
        <authorList>
            <person name="Goeker M."/>
        </authorList>
    </citation>
    <scope>NUCLEOTIDE SEQUENCE [LARGE SCALE GENOMIC DNA]</scope>
    <source>
        <strain evidence="3 4">DSM 9768</strain>
    </source>
</reference>
<name>A0ABT9ZZ84_9BACI</name>
<dbReference type="GO" id="GO:0016787">
    <property type="term" value="F:hydrolase activity"/>
    <property type="evidence" value="ECO:0007669"/>
    <property type="project" value="UniProtKB-KW"/>
</dbReference>
<sequence>MVKEKLFIFDLDGTLYEGTDHFDYYAKRLLLDVPKESHEAYWKDYERMKAGEHPVSIGKAYDSKNDAILTVDPMTLTVVEAVDWEGNSLKDVEEQYGEQQIQFDFKNVIAIGDGWWLPCACAIHYGVKECYPRYVETKDYMSSDAFELEKIPGLAPFLKNLKDQATVVLLTNSDEDDVARLLRELELTGLFHEVVTSAQKPTKTKHYFEELVKKYNVEGNQVVSIGDNFINEIAPALLMGMKAVYISDHAKVADHHDLMQVKNMTEWMEQMKPLFK</sequence>